<gene>
    <name evidence="2" type="ORF">CROQUDRAFT_664232</name>
</gene>
<protein>
    <submittedName>
        <fullName evidence="2">Uncharacterized protein</fullName>
    </submittedName>
</protein>
<accession>A0A9P6N7M2</accession>
<feature type="non-terminal residue" evidence="2">
    <location>
        <position position="1"/>
    </location>
</feature>
<evidence type="ECO:0000256" key="1">
    <source>
        <dbReference type="SAM" id="MobiDB-lite"/>
    </source>
</evidence>
<evidence type="ECO:0000313" key="3">
    <source>
        <dbReference type="Proteomes" id="UP000886653"/>
    </source>
</evidence>
<evidence type="ECO:0000313" key="2">
    <source>
        <dbReference type="EMBL" id="KAG0141149.1"/>
    </source>
</evidence>
<reference evidence="2" key="1">
    <citation type="submission" date="2013-11" db="EMBL/GenBank/DDBJ databases">
        <title>Genome sequence of the fusiform rust pathogen reveals effectors for host alternation and coevolution with pine.</title>
        <authorList>
            <consortium name="DOE Joint Genome Institute"/>
            <person name="Smith K."/>
            <person name="Pendleton A."/>
            <person name="Kubisiak T."/>
            <person name="Anderson C."/>
            <person name="Salamov A."/>
            <person name="Aerts A."/>
            <person name="Riley R."/>
            <person name="Clum A."/>
            <person name="Lindquist E."/>
            <person name="Ence D."/>
            <person name="Campbell M."/>
            <person name="Kronenberg Z."/>
            <person name="Feau N."/>
            <person name="Dhillon B."/>
            <person name="Hamelin R."/>
            <person name="Burleigh J."/>
            <person name="Smith J."/>
            <person name="Yandell M."/>
            <person name="Nelson C."/>
            <person name="Grigoriev I."/>
            <person name="Davis J."/>
        </authorList>
    </citation>
    <scope>NUCLEOTIDE SEQUENCE</scope>
    <source>
        <strain evidence="2">G11</strain>
    </source>
</reference>
<sequence length="327" mass="36179">QGGNGLVTDKSFNGKSKASQMNTTRQQREAGDAAATRSSLMAIRKLLQVHPMPRLEDHVNALVRQLDTLESSIAGLQDQLQIGSSTLDDDNHLSMTPTPKTPTQRRLIQSLTKLKSRTPGGTRLQALQLTVSPKPAQIPTIEPPPNPPSPPKVEQEPIRDSLLDEPVPQSPTLPQSRLESLSRLVTSFWKSSTVIDLLTIYDPDLQIRLEKGNGTLNHQQTIEALENLINSYQSDTTGSVTPNKLIEANFYLELLKTLSDKGSNNLPCILHQDQWCVPLESMKQKLISICQSNDFNSSINTTIIYLLVGKLVVRIDRRANPILICVC</sequence>
<dbReference type="OrthoDB" id="2500774at2759"/>
<proteinExistence type="predicted"/>
<feature type="region of interest" description="Disordered" evidence="1">
    <location>
        <begin position="130"/>
        <end position="157"/>
    </location>
</feature>
<feature type="compositionally biased region" description="Pro residues" evidence="1">
    <location>
        <begin position="141"/>
        <end position="151"/>
    </location>
</feature>
<dbReference type="Proteomes" id="UP000886653">
    <property type="component" value="Unassembled WGS sequence"/>
</dbReference>
<dbReference type="AlphaFoldDB" id="A0A9P6N7M2"/>
<feature type="compositionally biased region" description="Polar residues" evidence="1">
    <location>
        <begin position="10"/>
        <end position="25"/>
    </location>
</feature>
<comment type="caution">
    <text evidence="2">The sequence shown here is derived from an EMBL/GenBank/DDBJ whole genome shotgun (WGS) entry which is preliminary data.</text>
</comment>
<dbReference type="EMBL" id="MU167400">
    <property type="protein sequence ID" value="KAG0141149.1"/>
    <property type="molecule type" value="Genomic_DNA"/>
</dbReference>
<organism evidence="2 3">
    <name type="scientific">Cronartium quercuum f. sp. fusiforme G11</name>
    <dbReference type="NCBI Taxonomy" id="708437"/>
    <lineage>
        <taxon>Eukaryota</taxon>
        <taxon>Fungi</taxon>
        <taxon>Dikarya</taxon>
        <taxon>Basidiomycota</taxon>
        <taxon>Pucciniomycotina</taxon>
        <taxon>Pucciniomycetes</taxon>
        <taxon>Pucciniales</taxon>
        <taxon>Coleosporiaceae</taxon>
        <taxon>Cronartium</taxon>
    </lineage>
</organism>
<feature type="region of interest" description="Disordered" evidence="1">
    <location>
        <begin position="84"/>
        <end position="106"/>
    </location>
</feature>
<keyword evidence="3" id="KW-1185">Reference proteome</keyword>
<name>A0A9P6N7M2_9BASI</name>
<feature type="region of interest" description="Disordered" evidence="1">
    <location>
        <begin position="1"/>
        <end position="34"/>
    </location>
</feature>
<feature type="compositionally biased region" description="Polar residues" evidence="1">
    <location>
        <begin position="93"/>
        <end position="106"/>
    </location>
</feature>